<dbReference type="AlphaFoldDB" id="M7BVM9"/>
<sequence length="181" mass="19597">MVPLCVLSAAAVAKALRGAPSTPGEHLSPIKRRKKRTRDDVFSEILQASAASDHDQRIWRMNIANYMEKERADGRKESQQEEELEFNGASLAANMDAADSCGPTGSKIPLQSMESSITAPPYIPINISRGIRGRIRTAHRGTLSTTTASNTLSCESHDVVCVTIMDMSVTSHSLSSVPKIC</sequence>
<keyword evidence="2" id="KW-1185">Reference proteome</keyword>
<gene>
    <name evidence="1" type="ORF">UY3_10676</name>
</gene>
<protein>
    <submittedName>
        <fullName evidence="1">Uncharacterized protein</fullName>
    </submittedName>
</protein>
<evidence type="ECO:0000313" key="1">
    <source>
        <dbReference type="EMBL" id="EMP32187.1"/>
    </source>
</evidence>
<dbReference type="Proteomes" id="UP000031443">
    <property type="component" value="Unassembled WGS sequence"/>
</dbReference>
<name>M7BVM9_CHEMY</name>
<reference evidence="2" key="1">
    <citation type="journal article" date="2013" name="Nat. Genet.">
        <title>The draft genomes of soft-shell turtle and green sea turtle yield insights into the development and evolution of the turtle-specific body plan.</title>
        <authorList>
            <person name="Wang Z."/>
            <person name="Pascual-Anaya J."/>
            <person name="Zadissa A."/>
            <person name="Li W."/>
            <person name="Niimura Y."/>
            <person name="Huang Z."/>
            <person name="Li C."/>
            <person name="White S."/>
            <person name="Xiong Z."/>
            <person name="Fang D."/>
            <person name="Wang B."/>
            <person name="Ming Y."/>
            <person name="Chen Y."/>
            <person name="Zheng Y."/>
            <person name="Kuraku S."/>
            <person name="Pignatelli M."/>
            <person name="Herrero J."/>
            <person name="Beal K."/>
            <person name="Nozawa M."/>
            <person name="Li Q."/>
            <person name="Wang J."/>
            <person name="Zhang H."/>
            <person name="Yu L."/>
            <person name="Shigenobu S."/>
            <person name="Wang J."/>
            <person name="Liu J."/>
            <person name="Flicek P."/>
            <person name="Searle S."/>
            <person name="Wang J."/>
            <person name="Kuratani S."/>
            <person name="Yin Y."/>
            <person name="Aken B."/>
            <person name="Zhang G."/>
            <person name="Irie N."/>
        </authorList>
    </citation>
    <scope>NUCLEOTIDE SEQUENCE [LARGE SCALE GENOMIC DNA]</scope>
</reference>
<dbReference type="EMBL" id="KB541907">
    <property type="protein sequence ID" value="EMP32187.1"/>
    <property type="molecule type" value="Genomic_DNA"/>
</dbReference>
<proteinExistence type="predicted"/>
<organism evidence="1 2">
    <name type="scientific">Chelonia mydas</name>
    <name type="common">Green sea-turtle</name>
    <name type="synonym">Chelonia agassizi</name>
    <dbReference type="NCBI Taxonomy" id="8469"/>
    <lineage>
        <taxon>Eukaryota</taxon>
        <taxon>Metazoa</taxon>
        <taxon>Chordata</taxon>
        <taxon>Craniata</taxon>
        <taxon>Vertebrata</taxon>
        <taxon>Euteleostomi</taxon>
        <taxon>Archelosauria</taxon>
        <taxon>Testudinata</taxon>
        <taxon>Testudines</taxon>
        <taxon>Cryptodira</taxon>
        <taxon>Durocryptodira</taxon>
        <taxon>Americhelydia</taxon>
        <taxon>Chelonioidea</taxon>
        <taxon>Cheloniidae</taxon>
        <taxon>Chelonia</taxon>
    </lineage>
</organism>
<evidence type="ECO:0000313" key="2">
    <source>
        <dbReference type="Proteomes" id="UP000031443"/>
    </source>
</evidence>
<accession>M7BVM9</accession>